<dbReference type="OMA" id="IATHMIH"/>
<evidence type="ECO:0000313" key="2">
    <source>
        <dbReference type="EMBL" id="EFN63388.1"/>
    </source>
</evidence>
<dbReference type="EMBL" id="GL442498">
    <property type="protein sequence ID" value="EFN63388.1"/>
    <property type="molecule type" value="Genomic_DNA"/>
</dbReference>
<organism evidence="3">
    <name type="scientific">Camponotus floridanus</name>
    <name type="common">Florida carpenter ant</name>
    <dbReference type="NCBI Taxonomy" id="104421"/>
    <lineage>
        <taxon>Eukaryota</taxon>
        <taxon>Metazoa</taxon>
        <taxon>Ecdysozoa</taxon>
        <taxon>Arthropoda</taxon>
        <taxon>Hexapoda</taxon>
        <taxon>Insecta</taxon>
        <taxon>Pterygota</taxon>
        <taxon>Neoptera</taxon>
        <taxon>Endopterygota</taxon>
        <taxon>Hymenoptera</taxon>
        <taxon>Apocrita</taxon>
        <taxon>Aculeata</taxon>
        <taxon>Formicoidea</taxon>
        <taxon>Formicidae</taxon>
        <taxon>Formicinae</taxon>
        <taxon>Camponotus</taxon>
    </lineage>
</organism>
<dbReference type="PANTHER" id="PTHR10492:SF57">
    <property type="entry name" value="ATP-DEPENDENT DNA HELICASE"/>
    <property type="match status" value="1"/>
</dbReference>
<feature type="non-terminal residue" evidence="2">
    <location>
        <position position="127"/>
    </location>
</feature>
<reference evidence="2 3" key="1">
    <citation type="journal article" date="2010" name="Science">
        <title>Genomic comparison of the ants Camponotus floridanus and Harpegnathos saltator.</title>
        <authorList>
            <person name="Bonasio R."/>
            <person name="Zhang G."/>
            <person name="Ye C."/>
            <person name="Mutti N.S."/>
            <person name="Fang X."/>
            <person name="Qin N."/>
            <person name="Donahue G."/>
            <person name="Yang P."/>
            <person name="Li Q."/>
            <person name="Li C."/>
            <person name="Zhang P."/>
            <person name="Huang Z."/>
            <person name="Berger S.L."/>
            <person name="Reinberg D."/>
            <person name="Wang J."/>
            <person name="Liebig J."/>
        </authorList>
    </citation>
    <scope>NUCLEOTIDE SEQUENCE [LARGE SCALE GENOMIC DNA]</scope>
    <source>
        <strain evidence="3">C129</strain>
    </source>
</reference>
<dbReference type="Pfam" id="PF14214">
    <property type="entry name" value="Helitron_like_N"/>
    <property type="match status" value="1"/>
</dbReference>
<evidence type="ECO:0000259" key="1">
    <source>
        <dbReference type="Pfam" id="PF14214"/>
    </source>
</evidence>
<sequence length="127" mass="14934">DICARVFDVKKNYLIDLIIRQEFFGEVKAFVYVIEFQKRGLPHVHMLITLKQYCKIINSETVDKYISAEIPNPAIDKNLHEIVMKNMIHGPCGDWCVVNGKCSKHFPKSFHEETTMDENGYPQYRRR</sequence>
<feature type="non-terminal residue" evidence="2">
    <location>
        <position position="1"/>
    </location>
</feature>
<dbReference type="InParanoid" id="E2AT51"/>
<name>E2AT51_CAMFO</name>
<feature type="domain" description="Helitron helicase-like" evidence="1">
    <location>
        <begin position="1"/>
        <end position="48"/>
    </location>
</feature>
<dbReference type="Proteomes" id="UP000000311">
    <property type="component" value="Unassembled WGS sequence"/>
</dbReference>
<dbReference type="STRING" id="104421.E2AT51"/>
<proteinExistence type="predicted"/>
<keyword evidence="3" id="KW-1185">Reference proteome</keyword>
<dbReference type="InterPro" id="IPR025476">
    <property type="entry name" value="Helitron_helicase-like"/>
</dbReference>
<dbReference type="PANTHER" id="PTHR10492">
    <property type="match status" value="1"/>
</dbReference>
<protein>
    <recommendedName>
        <fullName evidence="1">Helitron helicase-like domain-containing protein</fullName>
    </recommendedName>
</protein>
<accession>E2AT51</accession>
<gene>
    <name evidence="2" type="ORF">EAG_00263</name>
</gene>
<evidence type="ECO:0000313" key="3">
    <source>
        <dbReference type="Proteomes" id="UP000000311"/>
    </source>
</evidence>
<dbReference type="AlphaFoldDB" id="E2AT51"/>
<dbReference type="OrthoDB" id="10053386at2759"/>